<dbReference type="InterPro" id="IPR002219">
    <property type="entry name" value="PKC_DAG/PE"/>
</dbReference>
<dbReference type="Pfam" id="PF00130">
    <property type="entry name" value="C1_1"/>
    <property type="match status" value="1"/>
</dbReference>
<keyword evidence="6" id="KW-1185">Reference proteome</keyword>
<evidence type="ECO:0000256" key="2">
    <source>
        <dbReference type="ARBA" id="ARBA00022833"/>
    </source>
</evidence>
<dbReference type="HOGENOM" id="CLU_001302_0_0_1"/>
<reference evidence="6" key="1">
    <citation type="journal article" date="2014" name="Proc. Natl. Acad. Sci. U.S.A.">
        <title>Extensive sampling of basidiomycete genomes demonstrates inadequacy of the white-rot/brown-rot paradigm for wood decay fungi.</title>
        <authorList>
            <person name="Riley R."/>
            <person name="Salamov A.A."/>
            <person name="Brown D.W."/>
            <person name="Nagy L.G."/>
            <person name="Floudas D."/>
            <person name="Held B.W."/>
            <person name="Levasseur A."/>
            <person name="Lombard V."/>
            <person name="Morin E."/>
            <person name="Otillar R."/>
            <person name="Lindquist E.A."/>
            <person name="Sun H."/>
            <person name="LaButti K.M."/>
            <person name="Schmutz J."/>
            <person name="Jabbour D."/>
            <person name="Luo H."/>
            <person name="Baker S.E."/>
            <person name="Pisabarro A.G."/>
            <person name="Walton J.D."/>
            <person name="Blanchette R.A."/>
            <person name="Henrissat B."/>
            <person name="Martin F."/>
            <person name="Cullen D."/>
            <person name="Hibbett D.S."/>
            <person name="Grigoriev I.V."/>
        </authorList>
    </citation>
    <scope>NUCLEOTIDE SEQUENCE [LARGE SCALE GENOMIC DNA]</scope>
    <source>
        <strain evidence="6">MUCL 33604</strain>
    </source>
</reference>
<evidence type="ECO:0000256" key="3">
    <source>
        <dbReference type="SAM" id="MobiDB-lite"/>
    </source>
</evidence>
<feature type="region of interest" description="Disordered" evidence="3">
    <location>
        <begin position="128"/>
        <end position="156"/>
    </location>
</feature>
<accession>A0A067QDX4</accession>
<dbReference type="OrthoDB" id="6270916at2759"/>
<dbReference type="SUPFAM" id="SSF57889">
    <property type="entry name" value="Cysteine-rich domain"/>
    <property type="match status" value="1"/>
</dbReference>
<feature type="region of interest" description="Disordered" evidence="3">
    <location>
        <begin position="1"/>
        <end position="72"/>
    </location>
</feature>
<organism evidence="5 6">
    <name type="scientific">Jaapia argillacea MUCL 33604</name>
    <dbReference type="NCBI Taxonomy" id="933084"/>
    <lineage>
        <taxon>Eukaryota</taxon>
        <taxon>Fungi</taxon>
        <taxon>Dikarya</taxon>
        <taxon>Basidiomycota</taxon>
        <taxon>Agaricomycotina</taxon>
        <taxon>Agaricomycetes</taxon>
        <taxon>Agaricomycetidae</taxon>
        <taxon>Jaapiales</taxon>
        <taxon>Jaapiaceae</taxon>
        <taxon>Jaapia</taxon>
    </lineage>
</organism>
<dbReference type="STRING" id="933084.A0A067QDX4"/>
<keyword evidence="1" id="KW-0479">Metal-binding</keyword>
<name>A0A067QDX4_9AGAM</name>
<feature type="compositionally biased region" description="Basic residues" evidence="3">
    <location>
        <begin position="204"/>
        <end position="218"/>
    </location>
</feature>
<evidence type="ECO:0000259" key="4">
    <source>
        <dbReference type="PROSITE" id="PS50081"/>
    </source>
</evidence>
<dbReference type="SMART" id="SM00109">
    <property type="entry name" value="C1"/>
    <property type="match status" value="2"/>
</dbReference>
<dbReference type="InterPro" id="IPR046349">
    <property type="entry name" value="C1-like_sf"/>
</dbReference>
<feature type="domain" description="Phorbol-ester/DAG-type" evidence="4">
    <location>
        <begin position="612"/>
        <end position="666"/>
    </location>
</feature>
<feature type="compositionally biased region" description="Polar residues" evidence="3">
    <location>
        <begin position="14"/>
        <end position="32"/>
    </location>
</feature>
<evidence type="ECO:0000256" key="1">
    <source>
        <dbReference type="ARBA" id="ARBA00022723"/>
    </source>
</evidence>
<protein>
    <recommendedName>
        <fullName evidence="4">Phorbol-ester/DAG-type domain-containing protein</fullName>
    </recommendedName>
</protein>
<sequence>MPELPFPRLRIDTSGLTNSGDFDITPNATPSPTHERTFNGVYSGINTPHLPLSPNNSAFGPPPRSGGGQSAKERDGLLGLLTVSLKNLQKRPAAPSVFDGFKYETHAAMDQRLGAVLQTVKGVVRLQGNAKRDGGSHQAPTDDLSDDENENSDGFSTHSTFELMTRLRGCLMEFVIRGYRLLEISSSVSEEKYSSRSSSSPNNSKRHSIRVIGRRSRSRSPSGRGSSFSARELLSQCIEALSSVVSEDCRFQPPSFGPARPPNALHAVTLDVGQILATMCRSDPKLLSHLGFALIPAFNTFKAQMHGRLLALFEEGIMRGMLQDLRQHQGFGVPVPSDDLDQNPLSIGLPVVSIQVEEAQDDADKNIPRHGHNRWVSWSSSGPTHLTNVPSSTASSQSPSIYYLSSLVAPLLAAAGENVDITSPDIATVYRFFHLFDTIVDLKGDACADVLEVVAYHTSKARRCAISLISSFWPKSLGHVVITKAFPVLTYTEALIRLDDTRAKAARPSTHHPYAHQFVPWRFTPQSSISIFESHALHYCRVCSTTIRGFGLLCPFCICAVHFDCYDYPDGSSLSQYTLPSDSHKQKVAVHRFCHILPAKRNTEMGTVKKASHTFRLVNLFTLSLCFICRKALWGCVAQGFRCTACKHFAHSSCLSSAIATTLPRCRSIVIDSSHMTIEWSVLRQSFQDHYGDLFSSRDDLSRATYEEVSILHCVLWVQLQIMNNGLALGSIVVTEQGDGPVATSMSENQMKEFEIHSMVRLYEDALHAETLPVSPCLDEYLIANRHQPSAYSIFFDWAGLMYVSSILKSPVDIRDPLSSTSSDLLNVALPVFQESEASPAAFQVVSLAHMRDVLGNSFHVFSDAAARHLLSYVHHLGFFDAADLRQELFTEPSPNGSLECIFTLPVGLDEGAHLETLFSSIEVCLSDLDVSINEIGFLLLVRRLWPCSMMSDYAIRRICRAVLLWIFAEDESLASVLRDCVAQGRPVPGIRSGVEAQPWPSSSTARPTPASVHNGGDYVACRRVLLHQYAGRWLLALHDMDIDCYASLLFEVCVEISENDIKHDDLLFPTNHVGAASNDLDKTLRLIMKLGQASVTYSSLDDLIHIWLESIPNVENKPERVTSLQKLFNRDPEGIQRYSSMIDVSVASTDVLANLDVWTIFLDFTSQRDSCIRAVSWMHCFASSGVDIPVPVYLQLSTLARQFDMSLEDWSTLILSTMLSTWLKSLGRQQLQGVIVSGHALLASHIIKCLHSRSELPAICTFIRRSLATCLLLFGCERGTLLTLGMVTDDEIDGLPSRRKLTARASMLSDPIIVDSNLITMLRHYVDVGVDEISVLVAKFLHLLVTDAPLLEPHEVDNFILRNESALCACAWQFYEVQFHEIANIRIAFLLRILVVDSQPLQTLMRELFGGNTGWELRFQAVTRLFRMILDVTSPAFLVEDRQFRSAFIDVFTYYFKALWSDEREEIRLAVDTWSQTLLPSHLQAISLCWDEAVAKLPIPQRVNLVAFLIQLRPHFPGWKMLSWESIIEILLEDDYLQKNGNNEDGPAAAHLSMYGLSSRESVALEKALDPDMALLRASIVLLSLQMMADGVEVDVFSLLKIKVHLVQLLGFSDVSVVPSPSGLSFYVQFGELSGIPELAFPCVNELLATLDAFHPFNLAPSAMGGPYAADDTTTPLLIGGIFVDVMLSLISETEDLVSLPFVTAKTMLEAVLVIIYKHDFETKPLKHLSGELRKAVRRVMTTLLQDISYELRQLALSICQAYIKRWHMVSGLFMCDSIETAAQLIISLDHNGEDTLVTQATQFIESTLTMFSFGGLLNNLCKRHLQRDFFVVIRNITQAIAKCSPSEETLRDALLRDTFSRAQENDRQHFHIVVQNLYTFVEVVHHQHYSLELIQHVSHCISIITRRMAELPESFDPAPLLLLIVTLIEHNRAHSRDLIRPLDNALRVALTRFHVTTSTLLRLLEVTSNLYRRAQAQSVTITSASSNLTVVTTLEVLSDGLRRRARVTSSTIASLLEVVISTDSTANPDMKNIFTSSLLNLTDDCLSYLQTYIPSEGYSEADFHASQMAANLILTGAKNDPQIFSRLSPDAQTEKYVRSTLSVRAWNMIVLSALRESSLMSVSAVLEHFSTFLAIYYASLRGFTTNISNLSESAAPDINHAYAAIKLWMLLVRKRHQNTMKLAGEAKGQEDATTRMVWNDLWPPFETIVAAFEGDAQGGSIQPLGLLTWTSVADLFLFVRQLGSVAGLETAPQIFLLHRLRLLGRSEALTSKIGRAVNTLSEPPEIIPLDVLVAQTVHDMIAAEKLQALEAQREGGKPPLERYRKEVRIVS</sequence>
<gene>
    <name evidence="5" type="ORF">JAAARDRAFT_173016</name>
</gene>
<dbReference type="GO" id="GO:0046872">
    <property type="term" value="F:metal ion binding"/>
    <property type="evidence" value="ECO:0007669"/>
    <property type="project" value="UniProtKB-KW"/>
</dbReference>
<proteinExistence type="predicted"/>
<dbReference type="PROSITE" id="PS50081">
    <property type="entry name" value="ZF_DAG_PE_2"/>
    <property type="match status" value="1"/>
</dbReference>
<dbReference type="CDD" id="cd00029">
    <property type="entry name" value="C1"/>
    <property type="match status" value="1"/>
</dbReference>
<dbReference type="Proteomes" id="UP000027265">
    <property type="component" value="Unassembled WGS sequence"/>
</dbReference>
<evidence type="ECO:0000313" key="5">
    <source>
        <dbReference type="EMBL" id="KDQ60796.1"/>
    </source>
</evidence>
<evidence type="ECO:0000313" key="6">
    <source>
        <dbReference type="Proteomes" id="UP000027265"/>
    </source>
</evidence>
<dbReference type="EMBL" id="KL197713">
    <property type="protein sequence ID" value="KDQ60796.1"/>
    <property type="molecule type" value="Genomic_DNA"/>
</dbReference>
<dbReference type="InParanoid" id="A0A067QDX4"/>
<dbReference type="Gene3D" id="3.30.60.20">
    <property type="match status" value="1"/>
</dbReference>
<feature type="region of interest" description="Disordered" evidence="3">
    <location>
        <begin position="190"/>
        <end position="227"/>
    </location>
</feature>
<keyword evidence="2" id="KW-0862">Zinc</keyword>